<protein>
    <submittedName>
        <fullName evidence="1">Uncharacterized protein</fullName>
    </submittedName>
</protein>
<gene>
    <name evidence="1" type="ORF">NXS09_10185</name>
</gene>
<comment type="caution">
    <text evidence="1">The sequence shown here is derived from an EMBL/GenBank/DDBJ whole genome shotgun (WGS) entry which is preliminary data.</text>
</comment>
<dbReference type="EMBL" id="JANUXW010000013">
    <property type="protein sequence ID" value="MCS4534656.1"/>
    <property type="molecule type" value="Genomic_DNA"/>
</dbReference>
<reference evidence="1" key="2">
    <citation type="journal article" date="2023" name="Curr. Microbiol.">
        <title>Neisseria montereyensis sp. nov., Isolated from Oropharynx of California Sea Lion (Zalophus californianus): Genomic, Phylogenetic, and Phenotypic Study.</title>
        <authorList>
            <person name="Volokhov D.V."/>
            <person name="Zagorodnyaya T.A."/>
            <person name="Furtak V.A."/>
            <person name="Nattanmai G."/>
            <person name="Randall L."/>
            <person name="Jose S."/>
            <person name="Gao Y."/>
            <person name="Gulland F.M."/>
            <person name="Eisenberg T."/>
            <person name="Delmonte P."/>
            <person name="Blom J."/>
            <person name="Mitchell K.K."/>
        </authorList>
    </citation>
    <scope>NUCLEOTIDE SEQUENCE</scope>
    <source>
        <strain evidence="1">CSL10203-ORH2</strain>
    </source>
</reference>
<proteinExistence type="predicted"/>
<evidence type="ECO:0000313" key="2">
    <source>
        <dbReference type="Proteomes" id="UP001166947"/>
    </source>
</evidence>
<keyword evidence="2" id="KW-1185">Reference proteome</keyword>
<dbReference type="RefSeq" id="WP_259292414.1">
    <property type="nucleotide sequence ID" value="NZ_JANUXW010000013.1"/>
</dbReference>
<accession>A0ABT2FEQ1</accession>
<evidence type="ECO:0000313" key="1">
    <source>
        <dbReference type="EMBL" id="MCS4534656.1"/>
    </source>
</evidence>
<reference evidence="1" key="1">
    <citation type="submission" date="2022-08" db="EMBL/GenBank/DDBJ databases">
        <authorList>
            <person name="Volokhov D.V."/>
            <person name="Furtak V.A."/>
            <person name="Zagorodnyaya T.A."/>
        </authorList>
    </citation>
    <scope>NUCLEOTIDE SEQUENCE</scope>
    <source>
        <strain evidence="1">CSL10203-ORH2</strain>
    </source>
</reference>
<sequence length="78" mass="9371">MLKPFDYEVAIEILGQSQQDLVNEIFKESEKDEPNEKYLQFLIARKALIYDFLDDLHPKDEYIIKRLLDKDDVIRKLL</sequence>
<name>A0ABT2FEQ1_9NEIS</name>
<dbReference type="Proteomes" id="UP001166947">
    <property type="component" value="Unassembled WGS sequence"/>
</dbReference>
<organism evidence="1 2">
    <name type="scientific">Neisseria montereyensis</name>
    <dbReference type="NCBI Taxonomy" id="2973938"/>
    <lineage>
        <taxon>Bacteria</taxon>
        <taxon>Pseudomonadati</taxon>
        <taxon>Pseudomonadota</taxon>
        <taxon>Betaproteobacteria</taxon>
        <taxon>Neisseriales</taxon>
        <taxon>Neisseriaceae</taxon>
        <taxon>Neisseria</taxon>
    </lineage>
</organism>